<dbReference type="Gene3D" id="1.10.287.70">
    <property type="match status" value="1"/>
</dbReference>
<comment type="caution">
    <text evidence="5">The sequence shown here is derived from an EMBL/GenBank/DDBJ whole genome shotgun (WGS) entry which is preliminary data.</text>
</comment>
<dbReference type="PROSITE" id="PS51201">
    <property type="entry name" value="RCK_N"/>
    <property type="match status" value="1"/>
</dbReference>
<dbReference type="Gene3D" id="3.40.50.720">
    <property type="entry name" value="NAD(P)-binding Rossmann-like Domain"/>
    <property type="match status" value="1"/>
</dbReference>
<organism evidence="5 6">
    <name type="scientific">Jiangella asiatica</name>
    <dbReference type="NCBI Taxonomy" id="2530372"/>
    <lineage>
        <taxon>Bacteria</taxon>
        <taxon>Bacillati</taxon>
        <taxon>Actinomycetota</taxon>
        <taxon>Actinomycetes</taxon>
        <taxon>Jiangellales</taxon>
        <taxon>Jiangellaceae</taxon>
        <taxon>Jiangella</taxon>
    </lineage>
</organism>
<dbReference type="InParanoid" id="A0A4R5D3L3"/>
<evidence type="ECO:0000259" key="4">
    <source>
        <dbReference type="PROSITE" id="PS51201"/>
    </source>
</evidence>
<dbReference type="Pfam" id="PF02254">
    <property type="entry name" value="TrkA_N"/>
    <property type="match status" value="1"/>
</dbReference>
<proteinExistence type="predicted"/>
<feature type="domain" description="RCK N-terminal" evidence="4">
    <location>
        <begin position="120"/>
        <end position="240"/>
    </location>
</feature>
<comment type="subcellular location">
    <subcellularLocation>
        <location evidence="1">Cell membrane</location>
        <topology evidence="1">Multi-pass membrane protein</topology>
    </subcellularLocation>
</comment>
<keyword evidence="6" id="KW-1185">Reference proteome</keyword>
<dbReference type="SUPFAM" id="SSF51735">
    <property type="entry name" value="NAD(P)-binding Rossmann-fold domains"/>
    <property type="match status" value="1"/>
</dbReference>
<dbReference type="GO" id="GO:0006813">
    <property type="term" value="P:potassium ion transport"/>
    <property type="evidence" value="ECO:0007669"/>
    <property type="project" value="InterPro"/>
</dbReference>
<evidence type="ECO:0000313" key="5">
    <source>
        <dbReference type="EMBL" id="TDE07952.1"/>
    </source>
</evidence>
<dbReference type="GO" id="GO:0005886">
    <property type="term" value="C:plasma membrane"/>
    <property type="evidence" value="ECO:0007669"/>
    <property type="project" value="UniProtKB-SubCell"/>
</dbReference>
<dbReference type="PANTHER" id="PTHR43833:SF9">
    <property type="entry name" value="POTASSIUM CHANNEL PROTEIN YUGO-RELATED"/>
    <property type="match status" value="1"/>
</dbReference>
<dbReference type="Pfam" id="PF07885">
    <property type="entry name" value="Ion_trans_2"/>
    <property type="match status" value="1"/>
</dbReference>
<sequence>MPAPAEVVDPLRQVLTRVTVAVGILLATVFLVWLDRDGYNDNSDGSVDLLDAFYYTTVTLSTTGYGDIAPVSDSARLINVLLITPMRVLFLIILIGTTLETLTTRSREQVRLNRWRKKLRDHTVVIGYGVKGRSAVATMLANAVAEESIVVVDPDPSAIAEANEAGLVAVMGDATRTEVLRRAGVPTADRIIITTARDDAAVLATLTCRQLNQDASIIVAVREADNVALVRQGGANEVVTSSDAVGRILGLATVSPALGHVLEDLTTSGTGLEVAARLVTPREEGKQPKQLTDLVVAVVRDGVELPFHSPAIGHLVRGDRLIVIRPSEEYPWARREDIHAAAAAQDEREDEPEDPADRPPGGI</sequence>
<dbReference type="InterPro" id="IPR050721">
    <property type="entry name" value="Trk_Ktr_HKT_K-transport"/>
</dbReference>
<evidence type="ECO:0000313" key="6">
    <source>
        <dbReference type="Proteomes" id="UP000294739"/>
    </source>
</evidence>
<dbReference type="PANTHER" id="PTHR43833">
    <property type="entry name" value="POTASSIUM CHANNEL PROTEIN 2-RELATED-RELATED"/>
    <property type="match status" value="1"/>
</dbReference>
<gene>
    <name evidence="5" type="ORF">E1269_19200</name>
</gene>
<evidence type="ECO:0000256" key="3">
    <source>
        <dbReference type="SAM" id="Phobius"/>
    </source>
</evidence>
<keyword evidence="3" id="KW-0812">Transmembrane</keyword>
<feature type="region of interest" description="Disordered" evidence="2">
    <location>
        <begin position="334"/>
        <end position="363"/>
    </location>
</feature>
<feature type="transmembrane region" description="Helical" evidence="3">
    <location>
        <begin position="14"/>
        <end position="34"/>
    </location>
</feature>
<evidence type="ECO:0000256" key="1">
    <source>
        <dbReference type="ARBA" id="ARBA00004651"/>
    </source>
</evidence>
<dbReference type="InterPro" id="IPR003148">
    <property type="entry name" value="RCK_N"/>
</dbReference>
<reference evidence="5 6" key="1">
    <citation type="submission" date="2019-03" db="EMBL/GenBank/DDBJ databases">
        <title>Draft genome sequences of novel Actinobacteria.</title>
        <authorList>
            <person name="Sahin N."/>
            <person name="Ay H."/>
            <person name="Saygin H."/>
        </authorList>
    </citation>
    <scope>NUCLEOTIDE SEQUENCE [LARGE SCALE GENOMIC DNA]</scope>
    <source>
        <strain evidence="5 6">5K138</strain>
    </source>
</reference>
<dbReference type="AlphaFoldDB" id="A0A4R5D3L3"/>
<dbReference type="InterPro" id="IPR013099">
    <property type="entry name" value="K_chnl_dom"/>
</dbReference>
<feature type="transmembrane region" description="Helical" evidence="3">
    <location>
        <begin position="77"/>
        <end position="99"/>
    </location>
</feature>
<dbReference type="EMBL" id="SMKZ01000029">
    <property type="protein sequence ID" value="TDE07952.1"/>
    <property type="molecule type" value="Genomic_DNA"/>
</dbReference>
<protein>
    <submittedName>
        <fullName evidence="5">Ion channel protein</fullName>
    </submittedName>
</protein>
<dbReference type="SUPFAM" id="SSF81324">
    <property type="entry name" value="Voltage-gated potassium channels"/>
    <property type="match status" value="1"/>
</dbReference>
<dbReference type="Proteomes" id="UP000294739">
    <property type="component" value="Unassembled WGS sequence"/>
</dbReference>
<name>A0A4R5D3L3_9ACTN</name>
<keyword evidence="3" id="KW-0472">Membrane</keyword>
<evidence type="ECO:0000256" key="2">
    <source>
        <dbReference type="SAM" id="MobiDB-lite"/>
    </source>
</evidence>
<dbReference type="OrthoDB" id="9799090at2"/>
<accession>A0A4R5D3L3</accession>
<keyword evidence="3" id="KW-1133">Transmembrane helix</keyword>
<dbReference type="InterPro" id="IPR036291">
    <property type="entry name" value="NAD(P)-bd_dom_sf"/>
</dbReference>